<comment type="caution">
    <text evidence="7">Lacks conserved residue(s) required for the propagation of feature annotation.</text>
</comment>
<comment type="similarity">
    <text evidence="2 7">Belongs to the peptidase M14 family.</text>
</comment>
<comment type="caution">
    <text evidence="9">The sequence shown here is derived from an EMBL/GenBank/DDBJ whole genome shotgun (WGS) entry which is preliminary data.</text>
</comment>
<comment type="cofactor">
    <cofactor evidence="1">
        <name>Zn(2+)</name>
        <dbReference type="ChEBI" id="CHEBI:29105"/>
    </cofactor>
</comment>
<dbReference type="Proteomes" id="UP000523079">
    <property type="component" value="Unassembled WGS sequence"/>
</dbReference>
<keyword evidence="5" id="KW-0862">Zinc</keyword>
<evidence type="ECO:0000256" key="3">
    <source>
        <dbReference type="ARBA" id="ARBA00022670"/>
    </source>
</evidence>
<protein>
    <recommendedName>
        <fullName evidence="8">Peptidase M14 domain-containing protein</fullName>
    </recommendedName>
</protein>
<evidence type="ECO:0000313" key="9">
    <source>
        <dbReference type="EMBL" id="MBA8794192.1"/>
    </source>
</evidence>
<evidence type="ECO:0000256" key="4">
    <source>
        <dbReference type="ARBA" id="ARBA00022801"/>
    </source>
</evidence>
<evidence type="ECO:0000256" key="5">
    <source>
        <dbReference type="ARBA" id="ARBA00022833"/>
    </source>
</evidence>
<dbReference type="RefSeq" id="WP_182559695.1">
    <property type="nucleotide sequence ID" value="NZ_JACGWT010000002.1"/>
</dbReference>
<dbReference type="SUPFAM" id="SSF53187">
    <property type="entry name" value="Zn-dependent exopeptidases"/>
    <property type="match status" value="1"/>
</dbReference>
<keyword evidence="10" id="KW-1185">Reference proteome</keyword>
<evidence type="ECO:0000256" key="7">
    <source>
        <dbReference type="PROSITE-ProRule" id="PRU01379"/>
    </source>
</evidence>
<accession>A0A7W3IS19</accession>
<evidence type="ECO:0000256" key="1">
    <source>
        <dbReference type="ARBA" id="ARBA00001947"/>
    </source>
</evidence>
<dbReference type="PROSITE" id="PS52035">
    <property type="entry name" value="PEPTIDASE_M14"/>
    <property type="match status" value="1"/>
</dbReference>
<dbReference type="InterPro" id="IPR000834">
    <property type="entry name" value="Peptidase_M14"/>
</dbReference>
<dbReference type="Pfam" id="PF00246">
    <property type="entry name" value="Peptidase_M14"/>
    <property type="match status" value="1"/>
</dbReference>
<organism evidence="9 10">
    <name type="scientific">Microlunatus kandeliicorticis</name>
    <dbReference type="NCBI Taxonomy" id="1759536"/>
    <lineage>
        <taxon>Bacteria</taxon>
        <taxon>Bacillati</taxon>
        <taxon>Actinomycetota</taxon>
        <taxon>Actinomycetes</taxon>
        <taxon>Propionibacteriales</taxon>
        <taxon>Propionibacteriaceae</taxon>
        <taxon>Microlunatus</taxon>
    </lineage>
</organism>
<dbReference type="GO" id="GO:0004181">
    <property type="term" value="F:metallocarboxypeptidase activity"/>
    <property type="evidence" value="ECO:0007669"/>
    <property type="project" value="InterPro"/>
</dbReference>
<evidence type="ECO:0000313" key="10">
    <source>
        <dbReference type="Proteomes" id="UP000523079"/>
    </source>
</evidence>
<keyword evidence="4" id="KW-0378">Hydrolase</keyword>
<evidence type="ECO:0000256" key="6">
    <source>
        <dbReference type="ARBA" id="ARBA00023049"/>
    </source>
</evidence>
<name>A0A7W3IS19_9ACTN</name>
<dbReference type="GO" id="GO:0008270">
    <property type="term" value="F:zinc ion binding"/>
    <property type="evidence" value="ECO:0007669"/>
    <property type="project" value="InterPro"/>
</dbReference>
<sequence>MTTGEVVTSSTLGPNEIVRRAGAVRPIGSFWSVDELADRFDRLAEQHPGRVSRRRIGTSRLGEPIHVYTVDGREVAGQAGSADREHLLVGGVHPNEPIGFHTAHELASTVLTDQALRRAVPARWHVVPCVDPDGARMNERWYADPSDRNFYARWFYRPAPDEQVEWSFPTDYRDAYFDAMMPEALALMRLIDAVRPDLYVSLHNGEFGGVYYYLSRRVPSLTETLHAVPASLGLPLDVGEPESPYLQTYAPAIFGTGTIADAYDYLDRLGLDAAAQISGSSSGEYAAQRHGTLGLVAELPLWSHPAADDLTVTDESYAELVRRTATDLRALGDRLQHTLDAAEPLLGIESPFRRASRVFVPMLGELAGMDLARADLEEAQRPATVAERFGREDLVRCFGLRHGGMLLRALDVEAEAGTAPVTVRRLRGELGADYARWQAAAAADVSDAWLVPIERLVGVQLGAVLAAAAHLAASA</sequence>
<dbReference type="AlphaFoldDB" id="A0A7W3IS19"/>
<evidence type="ECO:0000259" key="8">
    <source>
        <dbReference type="PROSITE" id="PS52035"/>
    </source>
</evidence>
<dbReference type="GO" id="GO:0006508">
    <property type="term" value="P:proteolysis"/>
    <property type="evidence" value="ECO:0007669"/>
    <property type="project" value="UniProtKB-KW"/>
</dbReference>
<keyword evidence="3" id="KW-0645">Protease</keyword>
<dbReference type="GO" id="GO:0005615">
    <property type="term" value="C:extracellular space"/>
    <property type="evidence" value="ECO:0007669"/>
    <property type="project" value="TreeGrafter"/>
</dbReference>
<gene>
    <name evidence="9" type="ORF">FHX74_001797</name>
</gene>
<reference evidence="9 10" key="1">
    <citation type="submission" date="2020-07" db="EMBL/GenBank/DDBJ databases">
        <title>Sequencing the genomes of 1000 actinobacteria strains.</title>
        <authorList>
            <person name="Klenk H.-P."/>
        </authorList>
    </citation>
    <scope>NUCLEOTIDE SEQUENCE [LARGE SCALE GENOMIC DNA]</scope>
    <source>
        <strain evidence="9 10">DSM 100723</strain>
    </source>
</reference>
<dbReference type="Gene3D" id="3.40.630.10">
    <property type="entry name" value="Zn peptidases"/>
    <property type="match status" value="1"/>
</dbReference>
<proteinExistence type="inferred from homology"/>
<evidence type="ECO:0000256" key="2">
    <source>
        <dbReference type="ARBA" id="ARBA00005988"/>
    </source>
</evidence>
<feature type="domain" description="Peptidase M14" evidence="8">
    <location>
        <begin position="29"/>
        <end position="305"/>
    </location>
</feature>
<dbReference type="PANTHER" id="PTHR11705">
    <property type="entry name" value="PROTEASE FAMILY M14 CARBOXYPEPTIDASE A,B"/>
    <property type="match status" value="1"/>
</dbReference>
<keyword evidence="6" id="KW-0482">Metalloprotease</keyword>
<dbReference type="EMBL" id="JACGWT010000002">
    <property type="protein sequence ID" value="MBA8794192.1"/>
    <property type="molecule type" value="Genomic_DNA"/>
</dbReference>
<dbReference type="PANTHER" id="PTHR11705:SF143">
    <property type="entry name" value="SLL0236 PROTEIN"/>
    <property type="match status" value="1"/>
</dbReference>